<evidence type="ECO:0000313" key="5">
    <source>
        <dbReference type="Proteomes" id="UP000236291"/>
    </source>
</evidence>
<keyword evidence="2" id="KW-0378">Hydrolase</keyword>
<evidence type="ECO:0000259" key="3">
    <source>
        <dbReference type="PROSITE" id="PS50994"/>
    </source>
</evidence>
<dbReference type="InterPro" id="IPR043502">
    <property type="entry name" value="DNA/RNA_pol_sf"/>
</dbReference>
<dbReference type="GO" id="GO:0046872">
    <property type="term" value="F:metal ion binding"/>
    <property type="evidence" value="ECO:0007669"/>
    <property type="project" value="UniProtKB-KW"/>
</dbReference>
<dbReference type="PANTHER" id="PTHR42648:SF31">
    <property type="entry name" value="RNA-DIRECTED DNA POLYMERASE"/>
    <property type="match status" value="1"/>
</dbReference>
<dbReference type="GO" id="GO:0015074">
    <property type="term" value="P:DNA integration"/>
    <property type="evidence" value="ECO:0007669"/>
    <property type="project" value="InterPro"/>
</dbReference>
<dbReference type="Gene3D" id="3.30.420.10">
    <property type="entry name" value="Ribonuclease H-like superfamily/Ribonuclease H"/>
    <property type="match status" value="1"/>
</dbReference>
<dbReference type="SUPFAM" id="SSF53098">
    <property type="entry name" value="Ribonuclease H-like"/>
    <property type="match status" value="1"/>
</dbReference>
<dbReference type="GO" id="GO:0016787">
    <property type="term" value="F:hydrolase activity"/>
    <property type="evidence" value="ECO:0007669"/>
    <property type="project" value="UniProtKB-KW"/>
</dbReference>
<dbReference type="EMBL" id="ASHM01031966">
    <property type="protein sequence ID" value="PNX77199.1"/>
    <property type="molecule type" value="Genomic_DNA"/>
</dbReference>
<dbReference type="Pfam" id="PF07727">
    <property type="entry name" value="RVT_2"/>
    <property type="match status" value="1"/>
</dbReference>
<dbReference type="PROSITE" id="PS50994">
    <property type="entry name" value="INTEGRASE"/>
    <property type="match status" value="1"/>
</dbReference>
<dbReference type="InterPro" id="IPR012337">
    <property type="entry name" value="RNaseH-like_sf"/>
</dbReference>
<dbReference type="InterPro" id="IPR013103">
    <property type="entry name" value="RVT_2"/>
</dbReference>
<reference evidence="4 5" key="2">
    <citation type="journal article" date="2017" name="Front. Plant Sci.">
        <title>Gene Classification and Mining of Molecular Markers Useful in Red Clover (Trifolium pratense) Breeding.</title>
        <authorList>
            <person name="Istvanek J."/>
            <person name="Dluhosova J."/>
            <person name="Dluhos P."/>
            <person name="Patkova L."/>
            <person name="Nedelnik J."/>
            <person name="Repkova J."/>
        </authorList>
    </citation>
    <scope>NUCLEOTIDE SEQUENCE [LARGE SCALE GENOMIC DNA]</scope>
    <source>
        <strain evidence="5">cv. Tatra</strain>
        <tissue evidence="4">Young leaves</tissue>
    </source>
</reference>
<dbReference type="GO" id="GO:0003676">
    <property type="term" value="F:nucleic acid binding"/>
    <property type="evidence" value="ECO:0007669"/>
    <property type="project" value="InterPro"/>
</dbReference>
<evidence type="ECO:0000256" key="1">
    <source>
        <dbReference type="ARBA" id="ARBA00022723"/>
    </source>
</evidence>
<dbReference type="InterPro" id="IPR036397">
    <property type="entry name" value="RNaseH_sf"/>
</dbReference>
<keyword evidence="1" id="KW-0479">Metal-binding</keyword>
<dbReference type="PANTHER" id="PTHR42648">
    <property type="entry name" value="TRANSPOSASE, PUTATIVE-RELATED"/>
    <property type="match status" value="1"/>
</dbReference>
<comment type="caution">
    <text evidence="4">The sequence shown here is derived from an EMBL/GenBank/DDBJ whole genome shotgun (WGS) entry which is preliminary data.</text>
</comment>
<evidence type="ECO:0000313" key="4">
    <source>
        <dbReference type="EMBL" id="PNX77199.1"/>
    </source>
</evidence>
<evidence type="ECO:0000256" key="2">
    <source>
        <dbReference type="ARBA" id="ARBA00022801"/>
    </source>
</evidence>
<sequence length="607" mass="69331">MIETQFGVKIKRIRSDNGTEFTNMNIQTFFKQKGIIHETSCVATPQQNARVERKHRHILNIARALRFQANLPIHFWGECILAATHIINRTPTVANQGSTPYEVLFGKSPTYGHLKIFGCLCYVSTSTKLRDKFDPRAERCIFVGYPQGQKGWKVYNLKTREIFISRDVVFYEHILPYVVNEKKTANEVSVFYEHILPYVVHEKKPQTKSPSTVFHDIYGQQENNHDEVVNYESQEDQEDGGDMGTDQMDGHNEEVTNAIEIEHHNERVTELPPRTRQPPSHLQDYYCYATHKNPISMPATQSHSSGKIYPITNFINNNCYSRSHQAYLAAVHSTEEPQSYQEAVKKPEWQEAMAIELKALEENGTWDLTLPPPGKKIVGCRWVYKVKYKASGEIEKYKARLVAKGYTQVEGEDFNETFAPVAKMTTVRCLLTVAVAKGWELHQMDVSNAFLHGDLEEEVYMQVPNGYDTPKAGMVCRLRKSLYGLKQASRNWYSKLSRALIEYGFQESHADHSLFTYSKEGNFMAILIYVDDLVIAELARGSTGLFICQHKYTLDILGECKMLDCKPSTFPMEQNQRDYLFGSYTEPIHAISPASSLGRSHATATVS</sequence>
<protein>
    <recommendedName>
        <fullName evidence="3">Integrase catalytic domain-containing protein</fullName>
    </recommendedName>
</protein>
<dbReference type="SUPFAM" id="SSF56672">
    <property type="entry name" value="DNA/RNA polymerases"/>
    <property type="match status" value="1"/>
</dbReference>
<dbReference type="InterPro" id="IPR039537">
    <property type="entry name" value="Retrotran_Ty1/copia-like"/>
</dbReference>
<dbReference type="AlphaFoldDB" id="A0A2K3LF68"/>
<dbReference type="InterPro" id="IPR057670">
    <property type="entry name" value="SH3_retrovirus"/>
</dbReference>
<gene>
    <name evidence="4" type="ORF">L195_g033162</name>
</gene>
<dbReference type="InterPro" id="IPR001584">
    <property type="entry name" value="Integrase_cat-core"/>
</dbReference>
<dbReference type="Proteomes" id="UP000236291">
    <property type="component" value="Unassembled WGS sequence"/>
</dbReference>
<reference evidence="4 5" key="1">
    <citation type="journal article" date="2014" name="Am. J. Bot.">
        <title>Genome assembly and annotation for red clover (Trifolium pratense; Fabaceae).</title>
        <authorList>
            <person name="Istvanek J."/>
            <person name="Jaros M."/>
            <person name="Krenek A."/>
            <person name="Repkova J."/>
        </authorList>
    </citation>
    <scope>NUCLEOTIDE SEQUENCE [LARGE SCALE GENOMIC DNA]</scope>
    <source>
        <strain evidence="5">cv. Tatra</strain>
        <tissue evidence="4">Young leaves</tissue>
    </source>
</reference>
<accession>A0A2K3LF68</accession>
<feature type="domain" description="Integrase catalytic" evidence="3">
    <location>
        <begin position="1"/>
        <end position="108"/>
    </location>
</feature>
<organism evidence="4 5">
    <name type="scientific">Trifolium pratense</name>
    <name type="common">Red clover</name>
    <dbReference type="NCBI Taxonomy" id="57577"/>
    <lineage>
        <taxon>Eukaryota</taxon>
        <taxon>Viridiplantae</taxon>
        <taxon>Streptophyta</taxon>
        <taxon>Embryophyta</taxon>
        <taxon>Tracheophyta</taxon>
        <taxon>Spermatophyta</taxon>
        <taxon>Magnoliopsida</taxon>
        <taxon>eudicotyledons</taxon>
        <taxon>Gunneridae</taxon>
        <taxon>Pentapetalae</taxon>
        <taxon>rosids</taxon>
        <taxon>fabids</taxon>
        <taxon>Fabales</taxon>
        <taxon>Fabaceae</taxon>
        <taxon>Papilionoideae</taxon>
        <taxon>50 kb inversion clade</taxon>
        <taxon>NPAAA clade</taxon>
        <taxon>Hologalegina</taxon>
        <taxon>IRL clade</taxon>
        <taxon>Trifolieae</taxon>
        <taxon>Trifolium</taxon>
    </lineage>
</organism>
<name>A0A2K3LF68_TRIPR</name>
<dbReference type="Pfam" id="PF25597">
    <property type="entry name" value="SH3_retrovirus"/>
    <property type="match status" value="1"/>
</dbReference>
<proteinExistence type="predicted"/>